<protein>
    <submittedName>
        <fullName evidence="1">Uncharacterized protein</fullName>
    </submittedName>
</protein>
<accession>A0ABN9C788</accession>
<organism evidence="1 2">
    <name type="scientific">Staurois parvus</name>
    <dbReference type="NCBI Taxonomy" id="386267"/>
    <lineage>
        <taxon>Eukaryota</taxon>
        <taxon>Metazoa</taxon>
        <taxon>Chordata</taxon>
        <taxon>Craniata</taxon>
        <taxon>Vertebrata</taxon>
        <taxon>Euteleostomi</taxon>
        <taxon>Amphibia</taxon>
        <taxon>Batrachia</taxon>
        <taxon>Anura</taxon>
        <taxon>Neobatrachia</taxon>
        <taxon>Ranoidea</taxon>
        <taxon>Ranidae</taxon>
        <taxon>Staurois</taxon>
    </lineage>
</organism>
<keyword evidence="2" id="KW-1185">Reference proteome</keyword>
<proteinExistence type="predicted"/>
<gene>
    <name evidence="1" type="ORF">SPARVUS_LOCUS4485629</name>
</gene>
<reference evidence="1" key="1">
    <citation type="submission" date="2023-05" db="EMBL/GenBank/DDBJ databases">
        <authorList>
            <person name="Stuckert A."/>
        </authorList>
    </citation>
    <scope>NUCLEOTIDE SEQUENCE</scope>
</reference>
<sequence length="67" mass="7966">MELTSWQHVATSVFFHYSRSTSCRAWMLDGEIPHRCLISISFRRHTWPLNHFPPPPTRSSSEIQQWP</sequence>
<dbReference type="EMBL" id="CATNWA010008325">
    <property type="protein sequence ID" value="CAI9555914.1"/>
    <property type="molecule type" value="Genomic_DNA"/>
</dbReference>
<name>A0ABN9C788_9NEOB</name>
<evidence type="ECO:0000313" key="2">
    <source>
        <dbReference type="Proteomes" id="UP001162483"/>
    </source>
</evidence>
<evidence type="ECO:0000313" key="1">
    <source>
        <dbReference type="EMBL" id="CAI9555914.1"/>
    </source>
</evidence>
<dbReference type="Proteomes" id="UP001162483">
    <property type="component" value="Unassembled WGS sequence"/>
</dbReference>
<comment type="caution">
    <text evidence="1">The sequence shown here is derived from an EMBL/GenBank/DDBJ whole genome shotgun (WGS) entry which is preliminary data.</text>
</comment>